<gene>
    <name evidence="2" type="ORF">V0U79_08915</name>
</gene>
<keyword evidence="3" id="KW-1185">Reference proteome</keyword>
<dbReference type="Gene3D" id="1.20.58.1480">
    <property type="match status" value="1"/>
</dbReference>
<dbReference type="PROSITE" id="PS51787">
    <property type="entry name" value="LON_N"/>
    <property type="match status" value="1"/>
</dbReference>
<proteinExistence type="predicted"/>
<evidence type="ECO:0000313" key="3">
    <source>
        <dbReference type="Proteomes" id="UP001354971"/>
    </source>
</evidence>
<feature type="domain" description="Lon N-terminal" evidence="1">
    <location>
        <begin position="8"/>
        <end position="200"/>
    </location>
</feature>
<dbReference type="Gene3D" id="2.30.130.40">
    <property type="entry name" value="LON domain-like"/>
    <property type="match status" value="1"/>
</dbReference>
<organism evidence="2 3">
    <name type="scientific">Hyphobacterium lacteum</name>
    <dbReference type="NCBI Taxonomy" id="3116575"/>
    <lineage>
        <taxon>Bacteria</taxon>
        <taxon>Pseudomonadati</taxon>
        <taxon>Pseudomonadota</taxon>
        <taxon>Alphaproteobacteria</taxon>
        <taxon>Maricaulales</taxon>
        <taxon>Maricaulaceae</taxon>
        <taxon>Hyphobacterium</taxon>
    </lineage>
</organism>
<dbReference type="InterPro" id="IPR015947">
    <property type="entry name" value="PUA-like_sf"/>
</dbReference>
<dbReference type="PANTHER" id="PTHR46732:SF8">
    <property type="entry name" value="ATP-DEPENDENT PROTEASE LA (LON) DOMAIN PROTEIN"/>
    <property type="match status" value="1"/>
</dbReference>
<dbReference type="SUPFAM" id="SSF88697">
    <property type="entry name" value="PUA domain-like"/>
    <property type="match status" value="1"/>
</dbReference>
<protein>
    <submittedName>
        <fullName evidence="2">LON peptidase substrate-binding domain-containing protein</fullName>
    </submittedName>
</protein>
<evidence type="ECO:0000259" key="1">
    <source>
        <dbReference type="PROSITE" id="PS51787"/>
    </source>
</evidence>
<dbReference type="InterPro" id="IPR046336">
    <property type="entry name" value="Lon_prtase_N_sf"/>
</dbReference>
<dbReference type="SMART" id="SM00464">
    <property type="entry name" value="LON"/>
    <property type="match status" value="1"/>
</dbReference>
<evidence type="ECO:0000313" key="2">
    <source>
        <dbReference type="EMBL" id="MEE2526486.1"/>
    </source>
</evidence>
<dbReference type="Proteomes" id="UP001354971">
    <property type="component" value="Unassembled WGS sequence"/>
</dbReference>
<sequence length="209" mass="22933">MATLPDILPLFPLGGAILLPGEVLPLNVFEPRYLNMTDDAMAGHKMIGIVQTRAGGAVDKPDIEAVGGAGVIIQHSETDDGRYLIVLQGVSRFEIRQELDEKTPYRTARVDWSIFDADRRAPEALINADRERFSALLRGWFANEGIQCDWSSVDAAPIVRVVDQIAMNAPFAAKEKQALLEAEDVRMRYDLMTALLEKKLAEGAGGTPN</sequence>
<reference evidence="2 3" key="1">
    <citation type="submission" date="2024-01" db="EMBL/GenBank/DDBJ databases">
        <title>Hyphobacterium bacterium isolated from marine sediment.</title>
        <authorList>
            <person name="Zhao S."/>
        </authorList>
    </citation>
    <scope>NUCLEOTIDE SEQUENCE [LARGE SCALE GENOMIC DNA]</scope>
    <source>
        <strain evidence="3">HN65</strain>
    </source>
</reference>
<dbReference type="Pfam" id="PF02190">
    <property type="entry name" value="LON_substr_bdg"/>
    <property type="match status" value="1"/>
</dbReference>
<dbReference type="PANTHER" id="PTHR46732">
    <property type="entry name" value="ATP-DEPENDENT PROTEASE LA (LON) DOMAIN PROTEIN"/>
    <property type="match status" value="1"/>
</dbReference>
<comment type="caution">
    <text evidence="2">The sequence shown here is derived from an EMBL/GenBank/DDBJ whole genome shotgun (WGS) entry which is preliminary data.</text>
</comment>
<dbReference type="EMBL" id="JAZDRP010000005">
    <property type="protein sequence ID" value="MEE2526486.1"/>
    <property type="molecule type" value="Genomic_DNA"/>
</dbReference>
<dbReference type="RefSeq" id="WP_330199150.1">
    <property type="nucleotide sequence ID" value="NZ_JAZDRP010000005.1"/>
</dbReference>
<accession>A0ABU7LS65</accession>
<name>A0ABU7LS65_9PROT</name>
<dbReference type="InterPro" id="IPR003111">
    <property type="entry name" value="Lon_prtase_N"/>
</dbReference>